<dbReference type="EMBL" id="CP077077">
    <property type="protein sequence ID" value="QXH58660.1"/>
    <property type="molecule type" value="Genomic_DNA"/>
</dbReference>
<dbReference type="CDD" id="cd05930">
    <property type="entry name" value="A_NRPS"/>
    <property type="match status" value="1"/>
</dbReference>
<dbReference type="PROSITE" id="PS00455">
    <property type="entry name" value="AMP_BINDING"/>
    <property type="match status" value="1"/>
</dbReference>
<dbReference type="InterPro" id="IPR010071">
    <property type="entry name" value="AA_adenyl_dom"/>
</dbReference>
<dbReference type="RefSeq" id="WP_217869364.1">
    <property type="nucleotide sequence ID" value="NZ_CP077077.1"/>
</dbReference>
<dbReference type="InterPro" id="IPR000873">
    <property type="entry name" value="AMP-dep_synth/lig_dom"/>
</dbReference>
<protein>
    <submittedName>
        <fullName evidence="2">Amino acid adenylation domain-containing protein</fullName>
    </submittedName>
</protein>
<dbReference type="Pfam" id="PF00550">
    <property type="entry name" value="PP-binding"/>
    <property type="match status" value="1"/>
</dbReference>
<evidence type="ECO:0000313" key="2">
    <source>
        <dbReference type="EMBL" id="QXH58660.1"/>
    </source>
</evidence>
<gene>
    <name evidence="2" type="ORF">KSS90_10795</name>
</gene>
<accession>A0ABX8NRF6</accession>
<organism evidence="2 3">
    <name type="scientific">Pseudomonas maumuensis</name>
    <dbReference type="NCBI Taxonomy" id="2842354"/>
    <lineage>
        <taxon>Bacteria</taxon>
        <taxon>Pseudomonadati</taxon>
        <taxon>Pseudomonadota</taxon>
        <taxon>Gammaproteobacteria</taxon>
        <taxon>Pseudomonadales</taxon>
        <taxon>Pseudomonadaceae</taxon>
        <taxon>Pseudomonas</taxon>
    </lineage>
</organism>
<dbReference type="PANTHER" id="PTHR45527">
    <property type="entry name" value="NONRIBOSOMAL PEPTIDE SYNTHETASE"/>
    <property type="match status" value="1"/>
</dbReference>
<dbReference type="Pfam" id="PF00501">
    <property type="entry name" value="AMP-binding"/>
    <property type="match status" value="1"/>
</dbReference>
<reference evidence="2 3" key="1">
    <citation type="journal article" date="2021" name="Microorganisms">
        <title>The Ever-Expanding Pseudomonas Genus: Description of 43 New Species and Partition of the Pseudomonas putida Group.</title>
        <authorList>
            <person name="Girard L."/>
            <person name="Lood C."/>
            <person name="Hofte M."/>
            <person name="Vandamme P."/>
            <person name="Rokni-Zadeh H."/>
            <person name="van Noort V."/>
            <person name="Lavigne R."/>
            <person name="De Mot R."/>
        </authorList>
    </citation>
    <scope>NUCLEOTIDE SEQUENCE [LARGE SCALE GENOMIC DNA]</scope>
    <source>
        <strain evidence="2 3">COW77</strain>
    </source>
</reference>
<evidence type="ECO:0000313" key="3">
    <source>
        <dbReference type="Proteomes" id="UP000824010"/>
    </source>
</evidence>
<dbReference type="CDD" id="cd19531">
    <property type="entry name" value="LCL_NRPS-like"/>
    <property type="match status" value="1"/>
</dbReference>
<evidence type="ECO:0000259" key="1">
    <source>
        <dbReference type="PROSITE" id="PS50075"/>
    </source>
</evidence>
<dbReference type="InterPro" id="IPR001242">
    <property type="entry name" value="Condensation_dom"/>
</dbReference>
<sequence length="1316" mass="145308">MTPQALAPSQIPEWFAYQLAPESAVYNVSFNHFFLDRVDRAAFLAAWQQLLARHDVFRLRLGYADGRPCQYLGEPQVLDPARLFIERTSLPAEQVLAEQQRLAREYALAPFDFANEVLYRLHLVAYPGDEFQLIFTVHHIIWDETSTLNLIREFATLYGAACQGRQAQLAPLRGSFLDYARRCNDALHSGELEVHRQYWLRQFADLPAPLELPTDRPRPAVQTYNGNTVKTWLPRGLARDLGRFCASRNSTPFMFLLSVLDLYLHRICGQDDLVLGCPIAGRSPQDQDSLGCYAVPMPIRTRIVPGMTFATLLEQVASTVMEAFEHYRYPCVNVIEALDHHKDLSRPKLFSVMAGVQNDKSDFVSVDLGQGQLYPKEVFAAENHGARFDLAIGLDPVGSDVKLFCTYNSDLFDGDTVERLLDSLQTLFQATIDDPHQPLPNYPLLSAEAARQVLQDFNPPAPSGAPVVGTVLELIEMRWRQAPGAAALASAHASLDQAAVAAEVDGLARQLVASGLGAGQAVGVLLDGGAEAVIALLAVLRLGALYVPLHPDWPLNRLRAVADQAGLAALVSREAQGEQALALGVPTLFIERLARQPTGQPRLASQANAGQLAYLLFTSGTTGQPKGIPVHHAGLLALIEATQARYALQPGERMLFWTATTFDASLLDMLWPLCAGAEVVPWPPGLARTAEHLLQVLERQRIAVLQIVPAMLEALVEAARRAGCRLPALRLIICGAAALHRSLAERTLATFDCRLANHYGPTEATVDALWHDCAQPCADERVPIGRPLPHVQAFILDRHDQPLPIGVPGQLCLASAGLSPGYWQAPEQTRQAFFDKALLPGEAPLRLYRTGDLARFDAEGQVHYIGRLDHQVKVRGNRVELGDIESALASHPDVARAVVTWQEEDAGRLRAFVELRERQVARIEARGQVLRQFSVAQRPELRVHMNLIHQGTWPRYFAGSQVLTQHWQSLYSLFPHYQFCLVDDTDQVACVANGVPLYWDGQRQSVPAGWDAALQLALRQHQAGIAPNTVVGLAGIVAEHCQGQGLASTLAKGFRALARRHGLEHFLGPVRPVGMPAGMPVQQWAESRDERGEPLDFWLRVHLRLGARELGVALESQRIEGSLAQWREWTGAQFEHAGPCQVDEALQAVEVDLANDRACYHDPSIWVGHSGLREPAPPAPLCDPAALRQHLAECLPAYMLPDELLIIARLPLTENGKPDLHRLQHQALPHDAPASLASTPLQQQLQVLWQRLLGADGFGIDHDFFALGGQSLKVIEMLAAVEQAHGRKVRLQAFYRQPTIRHLEQLLKDQEPTCSK</sequence>
<dbReference type="PROSITE" id="PS50075">
    <property type="entry name" value="CARRIER"/>
    <property type="match status" value="1"/>
</dbReference>
<feature type="domain" description="Carrier" evidence="1">
    <location>
        <begin position="1236"/>
        <end position="1311"/>
    </location>
</feature>
<name>A0ABX8NRF6_9PSED</name>
<dbReference type="Proteomes" id="UP000824010">
    <property type="component" value="Chromosome"/>
</dbReference>
<dbReference type="NCBIfam" id="TIGR01733">
    <property type="entry name" value="AA-adenyl-dom"/>
    <property type="match status" value="1"/>
</dbReference>
<dbReference type="InterPro" id="IPR020845">
    <property type="entry name" value="AMP-binding_CS"/>
</dbReference>
<dbReference type="PANTHER" id="PTHR45527:SF1">
    <property type="entry name" value="FATTY ACID SYNTHASE"/>
    <property type="match status" value="1"/>
</dbReference>
<dbReference type="InterPro" id="IPR009081">
    <property type="entry name" value="PP-bd_ACP"/>
</dbReference>
<dbReference type="Pfam" id="PF00668">
    <property type="entry name" value="Condensation"/>
    <property type="match status" value="1"/>
</dbReference>
<proteinExistence type="predicted"/>
<keyword evidence="3" id="KW-1185">Reference proteome</keyword>